<evidence type="ECO:0000313" key="3">
    <source>
        <dbReference type="Proteomes" id="UP001172778"/>
    </source>
</evidence>
<keyword evidence="2" id="KW-0255">Endonuclease</keyword>
<keyword evidence="3" id="KW-1185">Reference proteome</keyword>
<dbReference type="EMBL" id="JARRAF010000024">
    <property type="protein sequence ID" value="MDK2125771.1"/>
    <property type="molecule type" value="Genomic_DNA"/>
</dbReference>
<keyword evidence="2" id="KW-0540">Nuclease</keyword>
<feature type="region of interest" description="Disordered" evidence="1">
    <location>
        <begin position="15"/>
        <end position="37"/>
    </location>
</feature>
<dbReference type="InterPro" id="IPR036188">
    <property type="entry name" value="FAD/NAD-bd_sf"/>
</dbReference>
<proteinExistence type="predicted"/>
<organism evidence="2 3">
    <name type="scientific">Parachitinimonas caeni</name>
    <dbReference type="NCBI Taxonomy" id="3031301"/>
    <lineage>
        <taxon>Bacteria</taxon>
        <taxon>Pseudomonadati</taxon>
        <taxon>Pseudomonadota</taxon>
        <taxon>Betaproteobacteria</taxon>
        <taxon>Neisseriales</taxon>
        <taxon>Chitinibacteraceae</taxon>
        <taxon>Parachitinimonas</taxon>
    </lineage>
</organism>
<dbReference type="GO" id="GO:0004519">
    <property type="term" value="F:endonuclease activity"/>
    <property type="evidence" value="ECO:0007669"/>
    <property type="project" value="UniProtKB-KW"/>
</dbReference>
<dbReference type="RefSeq" id="WP_284102084.1">
    <property type="nucleotide sequence ID" value="NZ_JARRAF010000024.1"/>
</dbReference>
<reference evidence="2" key="1">
    <citation type="submission" date="2023-03" db="EMBL/GenBank/DDBJ databases">
        <title>Chitinimonas shenzhenensis gen. nov., sp. nov., a novel member of family Burkholderiaceae isolated from activated sludge collected in Shen Zhen, China.</title>
        <authorList>
            <person name="Wang X."/>
        </authorList>
    </citation>
    <scope>NUCLEOTIDE SEQUENCE</scope>
    <source>
        <strain evidence="2">DQS-5</strain>
    </source>
</reference>
<sequence>MMKIAPTLISPSLIQSSQSVSKTESTVGVSSEKPPLDPDRVREVTFIGVGSSIAYALNELNSRHSGAEADAPLHSKVTIIGQQDAWKPEVRGTGYINHQHQIIDQWGDHAPKYDPTYADRGEFSASNDAQIKQSLDLGAEHLKQGITGITRNTEGEFIIALDNGKSVKSKQVVLGMGAGPHSSIWGESTDPTATEKRFDNITLNDKPALHKGGTVMDLDEFMRASDTDPDRFKGKHIVVHGPNAGIDAVERAGELGAAKVDWMIRSTKPVLLDGNQLKYAPATAKDHLVSVDKLNITPKEDGGVVLEFSEPVARNADPSTAKKGKIEADFYVYALGQDPDKPGTVGHVLKNLIRDHELERKLERKLELELEPERKLELKHELERERNKLELEPAYDMDQVYSDKPYETVLGLQTEGSGNGNGLLVVGASVNSLAPRVAHNYLDKATTRIHETTHSLGLTQADTLDAAVQSKASREEITQKLAAVRVALGEAPEPHALASFQVLANQVRDFLDARDHLSNPKNSVAAAVENQVKTEVASVVVSPQLGTVKASSAGLTGHMPGYIANGEVNYTSDNRTMLRAHIANEFDNITNEQASQFIEEAIEIRRKTGSEFVATATDRVMNGEILPLLKNNPEGKGLEALAKLGVKPATTETLLAFVKAGKDAESSEGVSLVEQIRQEVSAHFQSQPKPVLGTPEKVTDGYESELARLDQGGGNTTLTKHWA</sequence>
<dbReference type="Proteomes" id="UP001172778">
    <property type="component" value="Unassembled WGS sequence"/>
</dbReference>
<gene>
    <name evidence="2" type="ORF">PZA18_17090</name>
</gene>
<evidence type="ECO:0000313" key="2">
    <source>
        <dbReference type="EMBL" id="MDK2125771.1"/>
    </source>
</evidence>
<comment type="caution">
    <text evidence="2">The sequence shown here is derived from an EMBL/GenBank/DDBJ whole genome shotgun (WGS) entry which is preliminary data.</text>
</comment>
<protein>
    <submittedName>
        <fullName evidence="2">Restriction endonuclease</fullName>
    </submittedName>
</protein>
<name>A0ABT7E0G1_9NEIS</name>
<dbReference type="SUPFAM" id="SSF51905">
    <property type="entry name" value="FAD/NAD(P)-binding domain"/>
    <property type="match status" value="1"/>
</dbReference>
<evidence type="ECO:0000256" key="1">
    <source>
        <dbReference type="SAM" id="MobiDB-lite"/>
    </source>
</evidence>
<accession>A0ABT7E0G1</accession>
<keyword evidence="2" id="KW-0378">Hydrolase</keyword>